<protein>
    <recommendedName>
        <fullName evidence="2">protein-tyrosine-phosphatase</fullName>
        <ecNumber evidence="2">3.1.3.48</ecNumber>
    </recommendedName>
</protein>
<organism evidence="8 9">
    <name type="scientific">Caenorhabditis angaria</name>
    <dbReference type="NCBI Taxonomy" id="860376"/>
    <lineage>
        <taxon>Eukaryota</taxon>
        <taxon>Metazoa</taxon>
        <taxon>Ecdysozoa</taxon>
        <taxon>Nematoda</taxon>
        <taxon>Chromadorea</taxon>
        <taxon>Rhabditida</taxon>
        <taxon>Rhabditina</taxon>
        <taxon>Rhabditomorpha</taxon>
        <taxon>Rhabditoidea</taxon>
        <taxon>Rhabditidae</taxon>
        <taxon>Peloderinae</taxon>
        <taxon>Caenorhabditis</taxon>
    </lineage>
</organism>
<keyword evidence="4" id="KW-0904">Protein phosphatase</keyword>
<dbReference type="Gene3D" id="3.90.190.10">
    <property type="entry name" value="Protein tyrosine phosphatase superfamily"/>
    <property type="match status" value="1"/>
</dbReference>
<evidence type="ECO:0000256" key="5">
    <source>
        <dbReference type="PIRSR" id="PIRSR000941-50"/>
    </source>
</evidence>
<dbReference type="SMART" id="SM00195">
    <property type="entry name" value="DSPc"/>
    <property type="match status" value="1"/>
</dbReference>
<dbReference type="Proteomes" id="UP001152747">
    <property type="component" value="Unassembled WGS sequence"/>
</dbReference>
<dbReference type="InterPro" id="IPR000340">
    <property type="entry name" value="Dual-sp_phosphatase_cat-dom"/>
</dbReference>
<keyword evidence="9" id="KW-1185">Reference proteome</keyword>
<evidence type="ECO:0000256" key="2">
    <source>
        <dbReference type="ARBA" id="ARBA00013064"/>
    </source>
</evidence>
<dbReference type="InterPro" id="IPR016278">
    <property type="entry name" value="DUSP12"/>
</dbReference>
<reference evidence="8" key="1">
    <citation type="submission" date="2022-11" db="EMBL/GenBank/DDBJ databases">
        <authorList>
            <person name="Kikuchi T."/>
        </authorList>
    </citation>
    <scope>NUCLEOTIDE SEQUENCE</scope>
    <source>
        <strain evidence="8">PS1010</strain>
    </source>
</reference>
<dbReference type="SUPFAM" id="SSF52799">
    <property type="entry name" value="(Phosphotyrosine protein) phosphatases II"/>
    <property type="match status" value="1"/>
</dbReference>
<dbReference type="Pfam" id="PF00782">
    <property type="entry name" value="DSPc"/>
    <property type="match status" value="1"/>
</dbReference>
<evidence type="ECO:0000313" key="8">
    <source>
        <dbReference type="EMBL" id="CAI5448993.1"/>
    </source>
</evidence>
<dbReference type="AlphaFoldDB" id="A0A9P1ITB3"/>
<evidence type="ECO:0000313" key="9">
    <source>
        <dbReference type="Proteomes" id="UP001152747"/>
    </source>
</evidence>
<dbReference type="PROSITE" id="PS50056">
    <property type="entry name" value="TYR_PHOSPHATASE_2"/>
    <property type="match status" value="1"/>
</dbReference>
<dbReference type="InterPro" id="IPR020422">
    <property type="entry name" value="TYR_PHOSPHATASE_DUAL_dom"/>
</dbReference>
<dbReference type="GO" id="GO:0008138">
    <property type="term" value="F:protein tyrosine/serine/threonine phosphatase activity"/>
    <property type="evidence" value="ECO:0007669"/>
    <property type="project" value="InterPro"/>
</dbReference>
<dbReference type="GO" id="GO:0004725">
    <property type="term" value="F:protein tyrosine phosphatase activity"/>
    <property type="evidence" value="ECO:0007669"/>
    <property type="project" value="UniProtKB-EC"/>
</dbReference>
<feature type="active site" description="Phosphocysteine intermediate" evidence="5">
    <location>
        <position position="93"/>
    </location>
</feature>
<feature type="domain" description="Tyrosine specific protein phosphatases" evidence="7">
    <location>
        <begin position="73"/>
        <end position="130"/>
    </location>
</feature>
<evidence type="ECO:0000259" key="7">
    <source>
        <dbReference type="PROSITE" id="PS50056"/>
    </source>
</evidence>
<dbReference type="PROSITE" id="PS50054">
    <property type="entry name" value="TYR_PHOSPHATASE_DUAL"/>
    <property type="match status" value="1"/>
</dbReference>
<dbReference type="InterPro" id="IPR029021">
    <property type="entry name" value="Prot-tyrosine_phosphatase-like"/>
</dbReference>
<evidence type="ECO:0000256" key="4">
    <source>
        <dbReference type="ARBA" id="ARBA00022912"/>
    </source>
</evidence>
<name>A0A9P1ITB3_9PELO</name>
<evidence type="ECO:0000259" key="6">
    <source>
        <dbReference type="PROSITE" id="PS50054"/>
    </source>
</evidence>
<sequence length="268" mass="30974">MIWPIIDGLYLAQYSVVYGSERKQTFEKHNIKRVLTVTDAAISEEVRVKGVEYIFFEMFDIDSQEILGNGLLEKCVKLVKESIEKKENILVHCLVAVSRSVTICLAYLMFKNQWSLQKSLKYMKEIRPAISPSNGFLEQLKIFEKSNFNLNHELYTSVRLEIPNSDQVLYRHPVEQNTNVLRYKCQKCRKILFNISNIKHGEENCQKIIIEPMNWLNLSDTSCTITHTCGAKLGNFVFSGSNCPTCRTFESPYICIDKSNIDRVLPIQ</sequence>
<dbReference type="PANTHER" id="PTHR45848:SF4">
    <property type="entry name" value="DUAL SPECIFICITY PROTEIN PHOSPHATASE 12"/>
    <property type="match status" value="1"/>
</dbReference>
<proteinExistence type="inferred from homology"/>
<evidence type="ECO:0000256" key="3">
    <source>
        <dbReference type="ARBA" id="ARBA00022801"/>
    </source>
</evidence>
<dbReference type="PIRSF" id="PIRSF000941">
    <property type="entry name" value="DUSP12"/>
    <property type="match status" value="1"/>
</dbReference>
<feature type="domain" description="Tyrosine-protein phosphatase" evidence="6">
    <location>
        <begin position="1"/>
        <end position="149"/>
    </location>
</feature>
<dbReference type="EC" id="3.1.3.48" evidence="2"/>
<dbReference type="PANTHER" id="PTHR45848">
    <property type="entry name" value="DUAL SPECIFICITY PROTEIN PHOSPHATASE 12 FAMILY MEMBER"/>
    <property type="match status" value="1"/>
</dbReference>
<gene>
    <name evidence="8" type="ORF">CAMP_LOCUS11630</name>
</gene>
<accession>A0A9P1ITB3</accession>
<dbReference type="InterPro" id="IPR000387">
    <property type="entry name" value="Tyr_Pase_dom"/>
</dbReference>
<keyword evidence="3" id="KW-0378">Hydrolase</keyword>
<dbReference type="CDD" id="cd14498">
    <property type="entry name" value="DSP"/>
    <property type="match status" value="1"/>
</dbReference>
<dbReference type="GO" id="GO:0005634">
    <property type="term" value="C:nucleus"/>
    <property type="evidence" value="ECO:0007669"/>
    <property type="project" value="TreeGrafter"/>
</dbReference>
<dbReference type="EMBL" id="CANHGI010000004">
    <property type="protein sequence ID" value="CAI5448993.1"/>
    <property type="molecule type" value="Genomic_DNA"/>
</dbReference>
<evidence type="ECO:0000256" key="1">
    <source>
        <dbReference type="ARBA" id="ARBA00008601"/>
    </source>
</evidence>
<comment type="caution">
    <text evidence="8">The sequence shown here is derived from an EMBL/GenBank/DDBJ whole genome shotgun (WGS) entry which is preliminary data.</text>
</comment>
<comment type="similarity">
    <text evidence="1">Belongs to the protein-tyrosine phosphatase family. Non-receptor class dual specificity subfamily.</text>
</comment>
<dbReference type="OrthoDB" id="2017893at2759"/>